<dbReference type="Proteomes" id="UP000000602">
    <property type="component" value="Chromosome"/>
</dbReference>
<keyword evidence="1" id="KW-0732">Signal</keyword>
<organism evidence="3 4">
    <name type="scientific">Desulfotalea psychrophila (strain LSv54 / DSM 12343)</name>
    <dbReference type="NCBI Taxonomy" id="177439"/>
    <lineage>
        <taxon>Bacteria</taxon>
        <taxon>Pseudomonadati</taxon>
        <taxon>Thermodesulfobacteriota</taxon>
        <taxon>Desulfobulbia</taxon>
        <taxon>Desulfobulbales</taxon>
        <taxon>Desulfocapsaceae</taxon>
        <taxon>Desulfotalea</taxon>
    </lineage>
</organism>
<sequence>MMSMKKKSTYYCPLFLGFVSALLFLGACSTPTFDHTPLAARKNLILFSYDIVDDLVENAMPPIIPGNPEQPILVTTVVSNNNLQKTSAFGRLIQQQVISRFVQHNYIVKEIKLEDKLHIRPQTGETILSRHPQNIKEEQTAQAIFTGTTSRANRVLYISARLINPKDGTIISANDYSLTIDEHIMALLGLEEDDRVAEPERPIMNSILE</sequence>
<dbReference type="KEGG" id="dps:DP2494"/>
<dbReference type="Pfam" id="PF17680">
    <property type="entry name" value="FlgO"/>
    <property type="match status" value="1"/>
</dbReference>
<proteinExistence type="predicted"/>
<dbReference type="HOGENOM" id="CLU_111499_0_0_7"/>
<protein>
    <recommendedName>
        <fullName evidence="2">FlgO domain-containing protein</fullName>
    </recommendedName>
</protein>
<dbReference type="AlphaFoldDB" id="Q6AKA3"/>
<gene>
    <name evidence="3" type="ordered locus">DP2494</name>
</gene>
<reference evidence="4" key="1">
    <citation type="journal article" date="2004" name="Environ. Microbiol.">
        <title>The genome of Desulfotalea psychrophila, a sulfate-reducing bacterium from permanently cold Arctic sediments.</title>
        <authorList>
            <person name="Rabus R."/>
            <person name="Ruepp A."/>
            <person name="Frickey T."/>
            <person name="Rattei T."/>
            <person name="Fartmann B."/>
            <person name="Stark M."/>
            <person name="Bauer M."/>
            <person name="Zibat A."/>
            <person name="Lombardot T."/>
            <person name="Becker I."/>
            <person name="Amann J."/>
            <person name="Gellner K."/>
            <person name="Teeling H."/>
            <person name="Leuschner W.D."/>
            <person name="Gloeckner F.-O."/>
            <person name="Lupas A.N."/>
            <person name="Amann R."/>
            <person name="Klenk H.-P."/>
        </authorList>
    </citation>
    <scope>NUCLEOTIDE SEQUENCE [LARGE SCALE GENOMIC DNA]</scope>
    <source>
        <strain evidence="4">DSM 12343 / LSv54</strain>
    </source>
</reference>
<dbReference type="EMBL" id="CR522870">
    <property type="protein sequence ID" value="CAG37223.1"/>
    <property type="molecule type" value="Genomic_DNA"/>
</dbReference>
<dbReference type="eggNOG" id="COG5616">
    <property type="taxonomic scope" value="Bacteria"/>
</dbReference>
<keyword evidence="4" id="KW-1185">Reference proteome</keyword>
<evidence type="ECO:0000256" key="1">
    <source>
        <dbReference type="SAM" id="SignalP"/>
    </source>
</evidence>
<dbReference type="InterPro" id="IPR041215">
    <property type="entry name" value="FlgO_dom"/>
</dbReference>
<feature type="chain" id="PRO_5004270604" description="FlgO domain-containing protein" evidence="1">
    <location>
        <begin position="35"/>
        <end position="209"/>
    </location>
</feature>
<feature type="domain" description="FlgO" evidence="2">
    <location>
        <begin position="49"/>
        <end position="181"/>
    </location>
</feature>
<dbReference type="STRING" id="177439.DP2494"/>
<name>Q6AKA3_DESPS</name>
<evidence type="ECO:0000259" key="2">
    <source>
        <dbReference type="Pfam" id="PF17680"/>
    </source>
</evidence>
<feature type="signal peptide" evidence="1">
    <location>
        <begin position="1"/>
        <end position="34"/>
    </location>
</feature>
<evidence type="ECO:0000313" key="3">
    <source>
        <dbReference type="EMBL" id="CAG37223.1"/>
    </source>
</evidence>
<dbReference type="PROSITE" id="PS51257">
    <property type="entry name" value="PROKAR_LIPOPROTEIN"/>
    <property type="match status" value="1"/>
</dbReference>
<accession>Q6AKA3</accession>
<evidence type="ECO:0000313" key="4">
    <source>
        <dbReference type="Proteomes" id="UP000000602"/>
    </source>
</evidence>